<organism evidence="2 3">
    <name type="scientific">Colletotrichum musicola</name>
    <dbReference type="NCBI Taxonomy" id="2175873"/>
    <lineage>
        <taxon>Eukaryota</taxon>
        <taxon>Fungi</taxon>
        <taxon>Dikarya</taxon>
        <taxon>Ascomycota</taxon>
        <taxon>Pezizomycotina</taxon>
        <taxon>Sordariomycetes</taxon>
        <taxon>Hypocreomycetidae</taxon>
        <taxon>Glomerellales</taxon>
        <taxon>Glomerellaceae</taxon>
        <taxon>Colletotrichum</taxon>
        <taxon>Colletotrichum orchidearum species complex</taxon>
    </lineage>
</organism>
<evidence type="ECO:0000313" key="3">
    <source>
        <dbReference type="Proteomes" id="UP000639643"/>
    </source>
</evidence>
<feature type="region of interest" description="Disordered" evidence="1">
    <location>
        <begin position="449"/>
        <end position="750"/>
    </location>
</feature>
<proteinExistence type="predicted"/>
<accession>A0A8H6NBL5</accession>
<feature type="region of interest" description="Disordered" evidence="1">
    <location>
        <begin position="264"/>
        <end position="309"/>
    </location>
</feature>
<keyword evidence="3" id="KW-1185">Reference proteome</keyword>
<name>A0A8H6NBL5_9PEZI</name>
<feature type="compositionally biased region" description="Basic and acidic residues" evidence="1">
    <location>
        <begin position="197"/>
        <end position="221"/>
    </location>
</feature>
<evidence type="ECO:0000313" key="2">
    <source>
        <dbReference type="EMBL" id="KAF6826595.1"/>
    </source>
</evidence>
<dbReference type="EMBL" id="WIGM01000394">
    <property type="protein sequence ID" value="KAF6826595.1"/>
    <property type="molecule type" value="Genomic_DNA"/>
</dbReference>
<feature type="compositionally biased region" description="Polar residues" evidence="1">
    <location>
        <begin position="888"/>
        <end position="902"/>
    </location>
</feature>
<feature type="compositionally biased region" description="Polar residues" evidence="1">
    <location>
        <begin position="740"/>
        <end position="750"/>
    </location>
</feature>
<feature type="compositionally biased region" description="Polar residues" evidence="1">
    <location>
        <begin position="60"/>
        <end position="73"/>
    </location>
</feature>
<feature type="compositionally biased region" description="Pro residues" evidence="1">
    <location>
        <begin position="82"/>
        <end position="91"/>
    </location>
</feature>
<feature type="compositionally biased region" description="Pro residues" evidence="1">
    <location>
        <begin position="873"/>
        <end position="884"/>
    </location>
</feature>
<dbReference type="OrthoDB" id="5386674at2759"/>
<dbReference type="AlphaFoldDB" id="A0A8H6NBL5"/>
<comment type="caution">
    <text evidence="2">The sequence shown here is derived from an EMBL/GenBank/DDBJ whole genome shotgun (WGS) entry which is preliminary data.</text>
</comment>
<feature type="compositionally biased region" description="Low complexity" evidence="1">
    <location>
        <begin position="663"/>
        <end position="672"/>
    </location>
</feature>
<protein>
    <submittedName>
        <fullName evidence="2">Uncharacterized protein</fullName>
    </submittedName>
</protein>
<feature type="compositionally biased region" description="Low complexity" evidence="1">
    <location>
        <begin position="680"/>
        <end position="704"/>
    </location>
</feature>
<dbReference type="Proteomes" id="UP000639643">
    <property type="component" value="Unassembled WGS sequence"/>
</dbReference>
<feature type="region of interest" description="Disordered" evidence="1">
    <location>
        <begin position="865"/>
        <end position="944"/>
    </location>
</feature>
<feature type="compositionally biased region" description="Polar residues" evidence="1">
    <location>
        <begin position="517"/>
        <end position="526"/>
    </location>
</feature>
<evidence type="ECO:0000256" key="1">
    <source>
        <dbReference type="SAM" id="MobiDB-lite"/>
    </source>
</evidence>
<feature type="compositionally biased region" description="Basic residues" evidence="1">
    <location>
        <begin position="222"/>
        <end position="232"/>
    </location>
</feature>
<feature type="compositionally biased region" description="Basic and acidic residues" evidence="1">
    <location>
        <begin position="16"/>
        <end position="37"/>
    </location>
</feature>
<feature type="compositionally biased region" description="Low complexity" evidence="1">
    <location>
        <begin position="610"/>
        <end position="622"/>
    </location>
</feature>
<feature type="region of interest" description="Disordered" evidence="1">
    <location>
        <begin position="1"/>
        <end position="122"/>
    </location>
</feature>
<reference evidence="2" key="1">
    <citation type="journal article" date="2020" name="Phytopathology">
        <title>Genome Sequence Resources of Colletotrichum truncatum, C. plurivorum, C. musicola, and C. sojae: Four Species Pathogenic to Soybean (Glycine max).</title>
        <authorList>
            <person name="Rogerio F."/>
            <person name="Boufleur T.R."/>
            <person name="Ciampi-Guillardi M."/>
            <person name="Sukno S.A."/>
            <person name="Thon M.R."/>
            <person name="Massola Junior N.S."/>
            <person name="Baroncelli R."/>
        </authorList>
    </citation>
    <scope>NUCLEOTIDE SEQUENCE</scope>
    <source>
        <strain evidence="2">LFN0074</strain>
    </source>
</reference>
<sequence>MTAMATPRNPGKHRRDRSDSLQKMLELEHLQKLERERRQGHHQSLPITPAHSSHMAFHQVLQQQLNQGRTPQSVPKLSPFPSLHPPPPVKPLVPLQSRRRESSAIPVKTPEKLPPSAMKAVRRATAVPSLSISVPPPANTKAEIDRGLEPRGLADHKHKTVTFLDVDTHDEPTEDDASSICHSPSWEAFGSKKTKKEKNDAKMRKKDKEQAEKKAEKENRSVKKKLAAKLHKIPPTPARPPNSSRTMSSPLMLADERLRPASTQAFYEPPPPIRPQHARQRSDSVAMQLKAALTGHKSQPRNDEPSFIGGLKLEQERHAAASFMPMRKPVPPVSMMNQRSHSFGPEVRVAVAGGFNPPALPRSASDGPMAEGMEHQRESHTLRPISQHISVQTPAWSQPLISPTAPPVPDMTKLQQWKDRTTRLRTPLSMEDSEDADLTLVEPKVDFEERGRRRESYVHQHRQQSRERSINGFKDEVRVSSAKSHYPPQANRQHQPRSYSSSSESSPMGSNFPPRNGSLTNLNSMKDPQAQDGDFTITFRLPYTPPANGSPRNGLFDRSMSTEPPMSRENIFSKEIPLPQDRPESRERLPPTPGAAIRSFKDAAKAAMQKVSSPGGSKPPVSNYFTQRARDSTMVSESASSSRYSSSENLPLPAQPVRPFVESADSSMPSRDSSARPTDRSSMSSFDEPMSSPSPATTPDSSRPQSEKGLPTMDGEVRRVDNEAVVITNDERSYRHSHKASMSMTSPISPNNRISLPPQIPPQDHEAHLGELEALVSEKFGRKASVADCDSDSDASHVHTDGGKSSAIATPLTSASITSPQEYGHKEADIAQMVEEEIKSAVQRHPSLTKSRSSPDLALDTSFLPKLKHQPLVPRPLVPPPPPRSAKRGTSPTNKSTAQSPISPEPSRKSVISLRPPSNPSTYLEQARKSMPVPPRSSRSSRASIVPVEGGVEPVAKMLVECCGCKFLHDMPSKVYECMAQPDGMVEDRKLGVSGIISTTSRSAIAALDGMSGAQHVLAGIITRLPQPSGGIERPERCAAVANVFASLVGEGARGGGADAEWVRLAELEEKGENPWRIRYHKAITTESYIAASRKNPLKA</sequence>
<gene>
    <name evidence="2" type="ORF">CMUS01_09359</name>
</gene>
<feature type="compositionally biased region" description="Low complexity" evidence="1">
    <location>
        <begin position="636"/>
        <end position="647"/>
    </location>
</feature>
<feature type="region of interest" description="Disordered" evidence="1">
    <location>
        <begin position="164"/>
        <end position="248"/>
    </location>
</feature>
<feature type="compositionally biased region" description="Low complexity" evidence="1">
    <location>
        <begin position="498"/>
        <end position="510"/>
    </location>
</feature>
<feature type="compositionally biased region" description="Basic and acidic residues" evidence="1">
    <location>
        <begin position="449"/>
        <end position="478"/>
    </location>
</feature>